<feature type="region of interest" description="Disordered" evidence="1">
    <location>
        <begin position="13"/>
        <end position="53"/>
    </location>
</feature>
<evidence type="ECO:0000256" key="1">
    <source>
        <dbReference type="SAM" id="MobiDB-lite"/>
    </source>
</evidence>
<dbReference type="Gene3D" id="3.30.160.60">
    <property type="entry name" value="Classic Zinc Finger"/>
    <property type="match status" value="1"/>
</dbReference>
<feature type="compositionally biased region" description="Acidic residues" evidence="1">
    <location>
        <begin position="91"/>
        <end position="112"/>
    </location>
</feature>
<comment type="caution">
    <text evidence="2">The sequence shown here is derived from an EMBL/GenBank/DDBJ whole genome shotgun (WGS) entry which is preliminary data.</text>
</comment>
<feature type="region of interest" description="Disordered" evidence="1">
    <location>
        <begin position="75"/>
        <end position="118"/>
    </location>
</feature>
<accession>A0ABD3EEQ1</accession>
<protein>
    <recommendedName>
        <fullName evidence="4">C2H2-type domain-containing protein</fullName>
    </recommendedName>
</protein>
<name>A0ABD3EEQ1_9LAMI</name>
<keyword evidence="3" id="KW-1185">Reference proteome</keyword>
<proteinExistence type="predicted"/>
<evidence type="ECO:0000313" key="2">
    <source>
        <dbReference type="EMBL" id="KAL3651499.1"/>
    </source>
</evidence>
<dbReference type="AlphaFoldDB" id="A0ABD3EEQ1"/>
<dbReference type="Proteomes" id="UP001632038">
    <property type="component" value="Unassembled WGS sequence"/>
</dbReference>
<reference evidence="3" key="1">
    <citation type="journal article" date="2024" name="IScience">
        <title>Strigolactones Initiate the Formation of Haustorium-like Structures in Castilleja.</title>
        <authorList>
            <person name="Buerger M."/>
            <person name="Peterson D."/>
            <person name="Chory J."/>
        </authorList>
    </citation>
    <scope>NUCLEOTIDE SEQUENCE [LARGE SCALE GENOMIC DNA]</scope>
</reference>
<evidence type="ECO:0008006" key="4">
    <source>
        <dbReference type="Google" id="ProtNLM"/>
    </source>
</evidence>
<sequence>MASLPLCSHGFIKGSTTPTDFKGPKMGVNRKSGFLNPPADLKGSKMGDISKSSMTPTDFKLLAKAPLLSDCWNSDNEEEEVEQEGINITNDPEEVEQEGDSDGSDSSSDDDDGLARPFKCNMPNCKDKHYRSPFALKKHFTRKHPELVNKGIYCSKCNLYFRTQKELDKHRPECVMKGYWRYEDLLNDLDEGRS</sequence>
<gene>
    <name evidence="2" type="ORF">CASFOL_004501</name>
</gene>
<evidence type="ECO:0000313" key="3">
    <source>
        <dbReference type="Proteomes" id="UP001632038"/>
    </source>
</evidence>
<dbReference type="EMBL" id="JAVIJP010000006">
    <property type="protein sequence ID" value="KAL3651499.1"/>
    <property type="molecule type" value="Genomic_DNA"/>
</dbReference>
<organism evidence="2 3">
    <name type="scientific">Castilleja foliolosa</name>
    <dbReference type="NCBI Taxonomy" id="1961234"/>
    <lineage>
        <taxon>Eukaryota</taxon>
        <taxon>Viridiplantae</taxon>
        <taxon>Streptophyta</taxon>
        <taxon>Embryophyta</taxon>
        <taxon>Tracheophyta</taxon>
        <taxon>Spermatophyta</taxon>
        <taxon>Magnoliopsida</taxon>
        <taxon>eudicotyledons</taxon>
        <taxon>Gunneridae</taxon>
        <taxon>Pentapetalae</taxon>
        <taxon>asterids</taxon>
        <taxon>lamiids</taxon>
        <taxon>Lamiales</taxon>
        <taxon>Orobanchaceae</taxon>
        <taxon>Pedicularideae</taxon>
        <taxon>Castillejinae</taxon>
        <taxon>Castilleja</taxon>
    </lineage>
</organism>